<keyword evidence="1 4" id="KW-0238">DNA-binding</keyword>
<dbReference type="PROSITE" id="PS00027">
    <property type="entry name" value="HOMEOBOX_1"/>
    <property type="match status" value="1"/>
</dbReference>
<keyword evidence="2 4" id="KW-0371">Homeobox</keyword>
<dbReference type="InterPro" id="IPR017970">
    <property type="entry name" value="Homeobox_CS"/>
</dbReference>
<keyword evidence="3 4" id="KW-0539">Nucleus</keyword>
<dbReference type="GO" id="GO:0000981">
    <property type="term" value="F:DNA-binding transcription factor activity, RNA polymerase II-specific"/>
    <property type="evidence" value="ECO:0007669"/>
    <property type="project" value="InterPro"/>
</dbReference>
<keyword evidence="8" id="KW-1185">Reference proteome</keyword>
<sequence length="448" mass="50016">MGKDQQPTAGPSKTDKKRSFRFSPAAKAFMKDYFQRTNKAPKKREREQMLAHLKGLGDTEVTDIRIINWFNHARQEQKRRPSLPFPTSAFDPTDNDTKWVDVRHETLWPSLTREALRDLEHLYVDHLARRERGDVSDLPYDHWAEGLDARPVHVRMWCKAQERQSKGKSRLDPVAMAEERSQLPTPGSSISPEPPADSTAWSPPSPGTVKVEPPVSPTVATTQFQPPPETPKQNTSMGLHEAIQVAFSSPPHLPLPTIQPTPTTGRNGHRKSSSIDSHRTLRVDPPPTQPLVPESNADMSARTSLPPTSTAPPQSEPPPSSPHPESPIPLPQEESDPEPSTQPKRDLASERAALVTEIAAKLDEVNAIFSSIHGQMQLAGSTQNIARRNEQFLNEVSAGRFTHLRLTSAHIPVGSSLPDYNPLRVLAEWRDDKRKGKERENAEEMEVD</sequence>
<evidence type="ECO:0000256" key="2">
    <source>
        <dbReference type="ARBA" id="ARBA00023155"/>
    </source>
</evidence>
<dbReference type="PROSITE" id="PS50071">
    <property type="entry name" value="HOMEOBOX_2"/>
    <property type="match status" value="1"/>
</dbReference>
<evidence type="ECO:0000256" key="1">
    <source>
        <dbReference type="ARBA" id="ARBA00023125"/>
    </source>
</evidence>
<dbReference type="OrthoDB" id="10564320at2759"/>
<dbReference type="InterPro" id="IPR001356">
    <property type="entry name" value="HD"/>
</dbReference>
<accession>A0A9P6L5Z6</accession>
<reference evidence="7" key="1">
    <citation type="journal article" date="2020" name="Nat. Commun.">
        <title>Large-scale genome sequencing of mycorrhizal fungi provides insights into the early evolution of symbiotic traits.</title>
        <authorList>
            <person name="Miyauchi S."/>
            <person name="Kiss E."/>
            <person name="Kuo A."/>
            <person name="Drula E."/>
            <person name="Kohler A."/>
            <person name="Sanchez-Garcia M."/>
            <person name="Morin E."/>
            <person name="Andreopoulos B."/>
            <person name="Barry K.W."/>
            <person name="Bonito G."/>
            <person name="Buee M."/>
            <person name="Carver A."/>
            <person name="Chen C."/>
            <person name="Cichocki N."/>
            <person name="Clum A."/>
            <person name="Culley D."/>
            <person name="Crous P.W."/>
            <person name="Fauchery L."/>
            <person name="Girlanda M."/>
            <person name="Hayes R.D."/>
            <person name="Keri Z."/>
            <person name="LaButti K."/>
            <person name="Lipzen A."/>
            <person name="Lombard V."/>
            <person name="Magnuson J."/>
            <person name="Maillard F."/>
            <person name="Murat C."/>
            <person name="Nolan M."/>
            <person name="Ohm R.A."/>
            <person name="Pangilinan J."/>
            <person name="Pereira M.F."/>
            <person name="Perotto S."/>
            <person name="Peter M."/>
            <person name="Pfister S."/>
            <person name="Riley R."/>
            <person name="Sitrit Y."/>
            <person name="Stielow J.B."/>
            <person name="Szollosi G."/>
            <person name="Zifcakova L."/>
            <person name="Stursova M."/>
            <person name="Spatafora J.W."/>
            <person name="Tedersoo L."/>
            <person name="Vaario L.M."/>
            <person name="Yamada A."/>
            <person name="Yan M."/>
            <person name="Wang P."/>
            <person name="Xu J."/>
            <person name="Bruns T."/>
            <person name="Baldrian P."/>
            <person name="Vilgalys R."/>
            <person name="Dunand C."/>
            <person name="Henrissat B."/>
            <person name="Grigoriev I.V."/>
            <person name="Hibbett D."/>
            <person name="Nagy L.G."/>
            <person name="Martin F.M."/>
        </authorList>
    </citation>
    <scope>NUCLEOTIDE SEQUENCE</scope>
    <source>
        <strain evidence="7">UH-Tt-Lm1</strain>
    </source>
</reference>
<dbReference type="AlphaFoldDB" id="A0A9P6L5Z6"/>
<dbReference type="Gene3D" id="1.10.10.60">
    <property type="entry name" value="Homeodomain-like"/>
    <property type="match status" value="1"/>
</dbReference>
<dbReference type="InterPro" id="IPR009057">
    <property type="entry name" value="Homeodomain-like_sf"/>
</dbReference>
<protein>
    <recommendedName>
        <fullName evidence="6">Homeobox domain-containing protein</fullName>
    </recommendedName>
</protein>
<organism evidence="7 8">
    <name type="scientific">Thelephora terrestris</name>
    <dbReference type="NCBI Taxonomy" id="56493"/>
    <lineage>
        <taxon>Eukaryota</taxon>
        <taxon>Fungi</taxon>
        <taxon>Dikarya</taxon>
        <taxon>Basidiomycota</taxon>
        <taxon>Agaricomycotina</taxon>
        <taxon>Agaricomycetes</taxon>
        <taxon>Thelephorales</taxon>
        <taxon>Thelephoraceae</taxon>
        <taxon>Thelephora</taxon>
    </lineage>
</organism>
<evidence type="ECO:0000313" key="7">
    <source>
        <dbReference type="EMBL" id="KAF9784065.1"/>
    </source>
</evidence>
<feature type="region of interest" description="Disordered" evidence="5">
    <location>
        <begin position="1"/>
        <end position="23"/>
    </location>
</feature>
<evidence type="ECO:0000313" key="8">
    <source>
        <dbReference type="Proteomes" id="UP000736335"/>
    </source>
</evidence>
<gene>
    <name evidence="7" type="ORF">BJ322DRAFT_1021790</name>
</gene>
<dbReference type="GO" id="GO:0003677">
    <property type="term" value="F:DNA binding"/>
    <property type="evidence" value="ECO:0007669"/>
    <property type="project" value="UniProtKB-UniRule"/>
</dbReference>
<feature type="region of interest" description="Disordered" evidence="5">
    <location>
        <begin position="179"/>
        <end position="235"/>
    </location>
</feature>
<feature type="region of interest" description="Disordered" evidence="5">
    <location>
        <begin position="249"/>
        <end position="349"/>
    </location>
</feature>
<evidence type="ECO:0000256" key="4">
    <source>
        <dbReference type="PROSITE-ProRule" id="PRU00108"/>
    </source>
</evidence>
<feature type="compositionally biased region" description="Polar residues" evidence="5">
    <location>
        <begin position="182"/>
        <end position="191"/>
    </location>
</feature>
<dbReference type="Proteomes" id="UP000736335">
    <property type="component" value="Unassembled WGS sequence"/>
</dbReference>
<evidence type="ECO:0000259" key="6">
    <source>
        <dbReference type="PROSITE" id="PS50071"/>
    </source>
</evidence>
<dbReference type="SUPFAM" id="SSF46689">
    <property type="entry name" value="Homeodomain-like"/>
    <property type="match status" value="1"/>
</dbReference>
<comment type="subcellular location">
    <subcellularLocation>
        <location evidence="4">Nucleus</location>
    </subcellularLocation>
</comment>
<dbReference type="GO" id="GO:0005634">
    <property type="term" value="C:nucleus"/>
    <property type="evidence" value="ECO:0007669"/>
    <property type="project" value="UniProtKB-SubCell"/>
</dbReference>
<dbReference type="EMBL" id="WIUZ02000009">
    <property type="protein sequence ID" value="KAF9784065.1"/>
    <property type="molecule type" value="Genomic_DNA"/>
</dbReference>
<feature type="compositionally biased region" description="Pro residues" evidence="5">
    <location>
        <begin position="314"/>
        <end position="330"/>
    </location>
</feature>
<feature type="DNA-binding region" description="Homeobox" evidence="4">
    <location>
        <begin position="15"/>
        <end position="81"/>
    </location>
</feature>
<reference evidence="7" key="2">
    <citation type="submission" date="2020-11" db="EMBL/GenBank/DDBJ databases">
        <authorList>
            <consortium name="DOE Joint Genome Institute"/>
            <person name="Kuo A."/>
            <person name="Miyauchi S."/>
            <person name="Kiss E."/>
            <person name="Drula E."/>
            <person name="Kohler A."/>
            <person name="Sanchez-Garcia M."/>
            <person name="Andreopoulos B."/>
            <person name="Barry K.W."/>
            <person name="Bonito G."/>
            <person name="Buee M."/>
            <person name="Carver A."/>
            <person name="Chen C."/>
            <person name="Cichocki N."/>
            <person name="Clum A."/>
            <person name="Culley D."/>
            <person name="Crous P.W."/>
            <person name="Fauchery L."/>
            <person name="Girlanda M."/>
            <person name="Hayes R."/>
            <person name="Keri Z."/>
            <person name="Labutti K."/>
            <person name="Lipzen A."/>
            <person name="Lombard V."/>
            <person name="Magnuson J."/>
            <person name="Maillard F."/>
            <person name="Morin E."/>
            <person name="Murat C."/>
            <person name="Nolan M."/>
            <person name="Ohm R."/>
            <person name="Pangilinan J."/>
            <person name="Pereira M."/>
            <person name="Perotto S."/>
            <person name="Peter M."/>
            <person name="Riley R."/>
            <person name="Sitrit Y."/>
            <person name="Stielow B."/>
            <person name="Szollosi G."/>
            <person name="Zifcakova L."/>
            <person name="Stursova M."/>
            <person name="Spatafora J.W."/>
            <person name="Tedersoo L."/>
            <person name="Vaario L.-M."/>
            <person name="Yamada A."/>
            <person name="Yan M."/>
            <person name="Wang P."/>
            <person name="Xu J."/>
            <person name="Bruns T."/>
            <person name="Baldrian P."/>
            <person name="Vilgalys R."/>
            <person name="Henrissat B."/>
            <person name="Grigoriev I.V."/>
            <person name="Hibbett D."/>
            <person name="Nagy L.G."/>
            <person name="Martin F.M."/>
        </authorList>
    </citation>
    <scope>NUCLEOTIDE SEQUENCE</scope>
    <source>
        <strain evidence="7">UH-Tt-Lm1</strain>
    </source>
</reference>
<comment type="caution">
    <text evidence="7">The sequence shown here is derived from an EMBL/GenBank/DDBJ whole genome shotgun (WGS) entry which is preliminary data.</text>
</comment>
<evidence type="ECO:0000256" key="3">
    <source>
        <dbReference type="ARBA" id="ARBA00023242"/>
    </source>
</evidence>
<feature type="domain" description="Homeobox" evidence="6">
    <location>
        <begin position="13"/>
        <end position="80"/>
    </location>
</feature>
<name>A0A9P6L5Z6_9AGAM</name>
<feature type="compositionally biased region" description="Polar residues" evidence="5">
    <location>
        <begin position="1"/>
        <end position="11"/>
    </location>
</feature>
<evidence type="ECO:0000256" key="5">
    <source>
        <dbReference type="SAM" id="MobiDB-lite"/>
    </source>
</evidence>
<proteinExistence type="predicted"/>